<keyword evidence="3" id="KW-1185">Reference proteome</keyword>
<dbReference type="AlphaFoldDB" id="A0A8H6A3H2"/>
<feature type="compositionally biased region" description="Low complexity" evidence="1">
    <location>
        <begin position="83"/>
        <end position="120"/>
    </location>
</feature>
<name>A0A8H6A3H2_PETAA</name>
<dbReference type="EMBL" id="SPNV01000194">
    <property type="protein sequence ID" value="KAF5858703.1"/>
    <property type="molecule type" value="Genomic_DNA"/>
</dbReference>
<evidence type="ECO:0000256" key="1">
    <source>
        <dbReference type="SAM" id="MobiDB-lite"/>
    </source>
</evidence>
<gene>
    <name evidence="2" type="ORF">ETB97_003870</name>
</gene>
<feature type="region of interest" description="Disordered" evidence="1">
    <location>
        <begin position="83"/>
        <end position="135"/>
    </location>
</feature>
<protein>
    <submittedName>
        <fullName evidence="2">Uncharacterized protein</fullName>
    </submittedName>
</protein>
<reference evidence="2 3" key="1">
    <citation type="submission" date="2019-04" db="EMBL/GenBank/DDBJ databases">
        <title>Aspergillus burnettii sp. nov., novel species from soil in southeast Queensland.</title>
        <authorList>
            <person name="Gilchrist C.L.M."/>
            <person name="Pitt J.I."/>
            <person name="Lange L."/>
            <person name="Lacey H.J."/>
            <person name="Vuong D."/>
            <person name="Midgley D.J."/>
            <person name="Greenfield P."/>
            <person name="Bradbury M."/>
            <person name="Lacey E."/>
            <person name="Busk P.K."/>
            <person name="Pilgaard B."/>
            <person name="Chooi Y.H."/>
            <person name="Piggott A.M."/>
        </authorList>
    </citation>
    <scope>NUCLEOTIDE SEQUENCE [LARGE SCALE GENOMIC DNA]</scope>
    <source>
        <strain evidence="2 3">FRR 5400</strain>
    </source>
</reference>
<organism evidence="2 3">
    <name type="scientific">Petromyces alliaceus</name>
    <name type="common">Aspergillus alliaceus</name>
    <dbReference type="NCBI Taxonomy" id="209559"/>
    <lineage>
        <taxon>Eukaryota</taxon>
        <taxon>Fungi</taxon>
        <taxon>Dikarya</taxon>
        <taxon>Ascomycota</taxon>
        <taxon>Pezizomycotina</taxon>
        <taxon>Eurotiomycetes</taxon>
        <taxon>Eurotiomycetidae</taxon>
        <taxon>Eurotiales</taxon>
        <taxon>Aspergillaceae</taxon>
        <taxon>Aspergillus</taxon>
        <taxon>Aspergillus subgen. Circumdati</taxon>
    </lineage>
</organism>
<evidence type="ECO:0000313" key="2">
    <source>
        <dbReference type="EMBL" id="KAF5858703.1"/>
    </source>
</evidence>
<dbReference type="Proteomes" id="UP000541154">
    <property type="component" value="Unassembled WGS sequence"/>
</dbReference>
<proteinExistence type="predicted"/>
<accession>A0A8H6A3H2</accession>
<feature type="compositionally biased region" description="Polar residues" evidence="1">
    <location>
        <begin position="126"/>
        <end position="135"/>
    </location>
</feature>
<comment type="caution">
    <text evidence="2">The sequence shown here is derived from an EMBL/GenBank/DDBJ whole genome shotgun (WGS) entry which is preliminary data.</text>
</comment>
<evidence type="ECO:0000313" key="3">
    <source>
        <dbReference type="Proteomes" id="UP000541154"/>
    </source>
</evidence>
<sequence length="162" mass="17761">MTLSVPRWQLHLYQTPNDKPWGEMFESPSAVISKLTACSRGHPDKAPLTLSYPLAEIFNETRRFIEGLEWTTVYFVSFPTPSQLSSYSVSVSSTQTPPQDPLSQPSSQESETSSNTASEPLIQPEASPSSNTAYQAGQTDFPTALLLILKPYISASSLCELA</sequence>